<evidence type="ECO:0000313" key="2">
    <source>
        <dbReference type="EMBL" id="GAA2509736.1"/>
    </source>
</evidence>
<organism evidence="2 3">
    <name type="scientific">Pilimelia columellifera subsp. columellifera</name>
    <dbReference type="NCBI Taxonomy" id="706583"/>
    <lineage>
        <taxon>Bacteria</taxon>
        <taxon>Bacillati</taxon>
        <taxon>Actinomycetota</taxon>
        <taxon>Actinomycetes</taxon>
        <taxon>Micromonosporales</taxon>
        <taxon>Micromonosporaceae</taxon>
        <taxon>Pilimelia</taxon>
    </lineage>
</organism>
<name>A0ABP6A327_9ACTN</name>
<protein>
    <recommendedName>
        <fullName evidence="4">DUF4247 domain-containing protein</fullName>
    </recommendedName>
</protein>
<dbReference type="RefSeq" id="WP_344166523.1">
    <property type="nucleotide sequence ID" value="NZ_BAAARY010000001.1"/>
</dbReference>
<keyword evidence="1" id="KW-0472">Membrane</keyword>
<evidence type="ECO:0008006" key="4">
    <source>
        <dbReference type="Google" id="ProtNLM"/>
    </source>
</evidence>
<keyword evidence="1" id="KW-0812">Transmembrane</keyword>
<sequence>MNPRAWQVVAGLLAAVGLVVAGFALLHGGGSPRGFVADRYVRASGEDIGDQATAYTSTRRPSQVAKDVTNAWRPADEFTDGSGVYLRYADDAVVILPAAEGSLVLVEKVVTAYPRHRARVGGAWGWGRGVPALVSEPAR</sequence>
<reference evidence="3" key="1">
    <citation type="journal article" date="2019" name="Int. J. Syst. Evol. Microbiol.">
        <title>The Global Catalogue of Microorganisms (GCM) 10K type strain sequencing project: providing services to taxonomists for standard genome sequencing and annotation.</title>
        <authorList>
            <consortium name="The Broad Institute Genomics Platform"/>
            <consortium name="The Broad Institute Genome Sequencing Center for Infectious Disease"/>
            <person name="Wu L."/>
            <person name="Ma J."/>
        </authorList>
    </citation>
    <scope>NUCLEOTIDE SEQUENCE [LARGE SCALE GENOMIC DNA]</scope>
    <source>
        <strain evidence="3">JCM 3367</strain>
    </source>
</reference>
<dbReference type="Pfam" id="PF14042">
    <property type="entry name" value="DUF4247"/>
    <property type="match status" value="1"/>
</dbReference>
<proteinExistence type="predicted"/>
<evidence type="ECO:0000256" key="1">
    <source>
        <dbReference type="SAM" id="Phobius"/>
    </source>
</evidence>
<gene>
    <name evidence="2" type="ORF">GCM10010201_00320</name>
</gene>
<feature type="transmembrane region" description="Helical" evidence="1">
    <location>
        <begin position="6"/>
        <end position="26"/>
    </location>
</feature>
<accession>A0ABP6A327</accession>
<evidence type="ECO:0000313" key="3">
    <source>
        <dbReference type="Proteomes" id="UP001499978"/>
    </source>
</evidence>
<keyword evidence="3" id="KW-1185">Reference proteome</keyword>
<keyword evidence="1" id="KW-1133">Transmembrane helix</keyword>
<comment type="caution">
    <text evidence="2">The sequence shown here is derived from an EMBL/GenBank/DDBJ whole genome shotgun (WGS) entry which is preliminary data.</text>
</comment>
<dbReference type="InterPro" id="IPR025341">
    <property type="entry name" value="DUF4247"/>
</dbReference>
<dbReference type="Proteomes" id="UP001499978">
    <property type="component" value="Unassembled WGS sequence"/>
</dbReference>
<dbReference type="EMBL" id="BAAARY010000001">
    <property type="protein sequence ID" value="GAA2509736.1"/>
    <property type="molecule type" value="Genomic_DNA"/>
</dbReference>